<evidence type="ECO:0000256" key="11">
    <source>
        <dbReference type="ARBA" id="ARBA00022840"/>
    </source>
</evidence>
<keyword evidence="10 21" id="KW-0418">Kinase</keyword>
<evidence type="ECO:0000313" key="21">
    <source>
        <dbReference type="EMBL" id="SLN70325.1"/>
    </source>
</evidence>
<accession>A0A1Y5TRC3</accession>
<evidence type="ECO:0000256" key="2">
    <source>
        <dbReference type="ARBA" id="ARBA00007316"/>
    </source>
</evidence>
<sequence length="714" mass="78176">MLQDNRRQASSSSAVGNDDTIDLVGLVGAIWRGKFTILLFVLSAMLLGGVYAFVVATPTYRATTSLALEVEGGSILNIDAIIPGMSSDDQTLNTEIEVLQSRGILKQLVARLDLTADPEFNTALLPPPIISLDQIAGGIVDTVLGPEDVVLDPGYDPEATALNDTISALRDAIYAEIHPETYVINIWVTTESAAKSQEIANTLAEIYIADQIDQEFAATETAVTWLSERVAELEMELLERENAMKSMRTEIDLISIEGLEALNRQFIDARERAEAAAADVALTEARQEQIAELRAAGNYEQLAEILDDPTLSNLVEGDADSEAIEARLDVLAARVDANLTRQLQQLQTLQDSVARLEGEVEAQSEDLVRLQQIEREVQATRTLYETFLTRLKEATVQRGLAQADSRVLSEAIPGQYISPKKPLILALSLILGAGLGITVVLVRQFLNRGFRSAEELENETALPIFGQIPIMPFKRRDQLISYLNDKPSSAAVEAIRNLRTSLLLSTSDAPPQIIMSTSSLPAEGKTTMAISLAHNLGGLNKKVLLIEGDVRRRTLNSYFKGQVKVKGGLISAMRAESMDGISNFLVRDPRMDVDILLGEKSPQNAADLFSSDRFEDFLSELRKHYDHVVIDTPPVLVVPDARVIGQHADTIVFNVAWNRTSRVQVKEALRLLRTANLSADGMVLGQIDPAGMKRYGYGGKYGSYAGYDSGYYDT</sequence>
<evidence type="ECO:0000256" key="6">
    <source>
        <dbReference type="ARBA" id="ARBA00022519"/>
    </source>
</evidence>
<organism evidence="21 22">
    <name type="scientific">Palleronia marisminoris</name>
    <dbReference type="NCBI Taxonomy" id="315423"/>
    <lineage>
        <taxon>Bacteria</taxon>
        <taxon>Pseudomonadati</taxon>
        <taxon>Pseudomonadota</taxon>
        <taxon>Alphaproteobacteria</taxon>
        <taxon>Rhodobacterales</taxon>
        <taxon>Roseobacteraceae</taxon>
        <taxon>Palleronia</taxon>
    </lineage>
</organism>
<evidence type="ECO:0000256" key="13">
    <source>
        <dbReference type="ARBA" id="ARBA00023136"/>
    </source>
</evidence>
<keyword evidence="22" id="KW-1185">Reference proteome</keyword>
<keyword evidence="14" id="KW-0829">Tyrosine-protein kinase</keyword>
<dbReference type="STRING" id="315423.SAMN04488020_11823"/>
<dbReference type="InterPro" id="IPR027417">
    <property type="entry name" value="P-loop_NTPase"/>
</dbReference>
<feature type="transmembrane region" description="Helical" evidence="17">
    <location>
        <begin position="423"/>
        <end position="442"/>
    </location>
</feature>
<evidence type="ECO:0000256" key="1">
    <source>
        <dbReference type="ARBA" id="ARBA00004429"/>
    </source>
</evidence>
<keyword evidence="6" id="KW-0997">Cell inner membrane</keyword>
<keyword evidence="5" id="KW-1003">Cell membrane</keyword>
<evidence type="ECO:0000256" key="15">
    <source>
        <dbReference type="ARBA" id="ARBA00051245"/>
    </source>
</evidence>
<keyword evidence="13 17" id="KW-0472">Membrane</keyword>
<dbReference type="PANTHER" id="PTHR32309:SF13">
    <property type="entry name" value="FERRIC ENTEROBACTIN TRANSPORT PROTEIN FEPE"/>
    <property type="match status" value="1"/>
</dbReference>
<dbReference type="GO" id="GO:0005886">
    <property type="term" value="C:plasma membrane"/>
    <property type="evidence" value="ECO:0007669"/>
    <property type="project" value="UniProtKB-SubCell"/>
</dbReference>
<evidence type="ECO:0000256" key="16">
    <source>
        <dbReference type="SAM" id="Coils"/>
    </source>
</evidence>
<evidence type="ECO:0000256" key="10">
    <source>
        <dbReference type="ARBA" id="ARBA00022777"/>
    </source>
</evidence>
<evidence type="ECO:0000256" key="5">
    <source>
        <dbReference type="ARBA" id="ARBA00022475"/>
    </source>
</evidence>
<evidence type="ECO:0000259" key="18">
    <source>
        <dbReference type="Pfam" id="PF02706"/>
    </source>
</evidence>
<dbReference type="SUPFAM" id="SSF52540">
    <property type="entry name" value="P-loop containing nucleoside triphosphate hydrolases"/>
    <property type="match status" value="1"/>
</dbReference>
<name>A0A1Y5TRC3_9RHOB</name>
<dbReference type="RefSeq" id="WP_085855515.1">
    <property type="nucleotide sequence ID" value="NZ_FOPF01000018.1"/>
</dbReference>
<dbReference type="InterPro" id="IPR050445">
    <property type="entry name" value="Bact_polysacc_biosynth/exp"/>
</dbReference>
<evidence type="ECO:0000256" key="12">
    <source>
        <dbReference type="ARBA" id="ARBA00022989"/>
    </source>
</evidence>
<feature type="transmembrane region" description="Helical" evidence="17">
    <location>
        <begin position="35"/>
        <end position="56"/>
    </location>
</feature>
<dbReference type="GO" id="GO:0004713">
    <property type="term" value="F:protein tyrosine kinase activity"/>
    <property type="evidence" value="ECO:0007669"/>
    <property type="project" value="TreeGrafter"/>
</dbReference>
<dbReference type="Proteomes" id="UP000193870">
    <property type="component" value="Unassembled WGS sequence"/>
</dbReference>
<dbReference type="Pfam" id="PF02706">
    <property type="entry name" value="Wzz"/>
    <property type="match status" value="1"/>
</dbReference>
<evidence type="ECO:0000256" key="8">
    <source>
        <dbReference type="ARBA" id="ARBA00022692"/>
    </source>
</evidence>
<keyword evidence="12 17" id="KW-1133">Transmembrane helix</keyword>
<evidence type="ECO:0000256" key="17">
    <source>
        <dbReference type="SAM" id="Phobius"/>
    </source>
</evidence>
<dbReference type="EMBL" id="FWFV01000017">
    <property type="protein sequence ID" value="SLN70325.1"/>
    <property type="molecule type" value="Genomic_DNA"/>
</dbReference>
<comment type="subcellular location">
    <subcellularLocation>
        <location evidence="1">Cell inner membrane</location>
        <topology evidence="1">Multi-pass membrane protein</topology>
    </subcellularLocation>
</comment>
<keyword evidence="7 21" id="KW-0808">Transferase</keyword>
<evidence type="ECO:0000259" key="20">
    <source>
        <dbReference type="Pfam" id="PF13807"/>
    </source>
</evidence>
<gene>
    <name evidence="21" type="primary">wzc</name>
    <name evidence="21" type="ORF">PAM7066_03566</name>
</gene>
<protein>
    <recommendedName>
        <fullName evidence="4">non-specific protein-tyrosine kinase</fullName>
        <ecNumber evidence="4">2.7.10.2</ecNumber>
    </recommendedName>
</protein>
<evidence type="ECO:0000256" key="3">
    <source>
        <dbReference type="ARBA" id="ARBA00008883"/>
    </source>
</evidence>
<keyword evidence="11" id="KW-0067">ATP-binding</keyword>
<keyword evidence="8 17" id="KW-0812">Transmembrane</keyword>
<dbReference type="InterPro" id="IPR005702">
    <property type="entry name" value="Wzc-like_C"/>
</dbReference>
<feature type="domain" description="Tyrosine-protein kinase G-rich" evidence="20">
    <location>
        <begin position="372"/>
        <end position="445"/>
    </location>
</feature>
<evidence type="ECO:0000313" key="22">
    <source>
        <dbReference type="Proteomes" id="UP000193870"/>
    </source>
</evidence>
<dbReference type="EC" id="2.7.10.2" evidence="4"/>
<evidence type="ECO:0000256" key="4">
    <source>
        <dbReference type="ARBA" id="ARBA00011903"/>
    </source>
</evidence>
<feature type="domain" description="AAA" evidence="19">
    <location>
        <begin position="524"/>
        <end position="639"/>
    </location>
</feature>
<reference evidence="21 22" key="1">
    <citation type="submission" date="2017-03" db="EMBL/GenBank/DDBJ databases">
        <authorList>
            <person name="Afonso C.L."/>
            <person name="Miller P.J."/>
            <person name="Scott M.A."/>
            <person name="Spackman E."/>
            <person name="Goraichik I."/>
            <person name="Dimitrov K.M."/>
            <person name="Suarez D.L."/>
            <person name="Swayne D.E."/>
        </authorList>
    </citation>
    <scope>NUCLEOTIDE SEQUENCE [LARGE SCALE GENOMIC DNA]</scope>
    <source>
        <strain evidence="21 22">CECT 7066</strain>
    </source>
</reference>
<dbReference type="InterPro" id="IPR025669">
    <property type="entry name" value="AAA_dom"/>
</dbReference>
<proteinExistence type="inferred from homology"/>
<dbReference type="CDD" id="cd05387">
    <property type="entry name" value="BY-kinase"/>
    <property type="match status" value="1"/>
</dbReference>
<feature type="coiled-coil region" evidence="16">
    <location>
        <begin position="230"/>
        <end position="279"/>
    </location>
</feature>
<feature type="coiled-coil region" evidence="16">
    <location>
        <begin position="339"/>
        <end position="373"/>
    </location>
</feature>
<dbReference type="Gene3D" id="3.40.50.300">
    <property type="entry name" value="P-loop containing nucleotide triphosphate hydrolases"/>
    <property type="match status" value="1"/>
</dbReference>
<evidence type="ECO:0000256" key="7">
    <source>
        <dbReference type="ARBA" id="ARBA00022679"/>
    </source>
</evidence>
<keyword evidence="9" id="KW-0547">Nucleotide-binding</keyword>
<dbReference type="InterPro" id="IPR003856">
    <property type="entry name" value="LPS_length_determ_N"/>
</dbReference>
<dbReference type="PANTHER" id="PTHR32309">
    <property type="entry name" value="TYROSINE-PROTEIN KINASE"/>
    <property type="match status" value="1"/>
</dbReference>
<keyword evidence="16" id="KW-0175">Coiled coil</keyword>
<comment type="similarity">
    <text evidence="2">Belongs to the CpsD/CapB family.</text>
</comment>
<evidence type="ECO:0000259" key="19">
    <source>
        <dbReference type="Pfam" id="PF13614"/>
    </source>
</evidence>
<evidence type="ECO:0000256" key="14">
    <source>
        <dbReference type="ARBA" id="ARBA00023137"/>
    </source>
</evidence>
<dbReference type="InterPro" id="IPR032807">
    <property type="entry name" value="GNVR"/>
</dbReference>
<dbReference type="AlphaFoldDB" id="A0A1Y5TRC3"/>
<comment type="similarity">
    <text evidence="3">Belongs to the etk/wzc family.</text>
</comment>
<feature type="domain" description="Polysaccharide chain length determinant N-terminal" evidence="18">
    <location>
        <begin position="19"/>
        <end position="110"/>
    </location>
</feature>
<evidence type="ECO:0000256" key="9">
    <source>
        <dbReference type="ARBA" id="ARBA00022741"/>
    </source>
</evidence>
<comment type="catalytic activity">
    <reaction evidence="15">
        <text>L-tyrosyl-[protein] + ATP = O-phospho-L-tyrosyl-[protein] + ADP + H(+)</text>
        <dbReference type="Rhea" id="RHEA:10596"/>
        <dbReference type="Rhea" id="RHEA-COMP:10136"/>
        <dbReference type="Rhea" id="RHEA-COMP:20101"/>
        <dbReference type="ChEBI" id="CHEBI:15378"/>
        <dbReference type="ChEBI" id="CHEBI:30616"/>
        <dbReference type="ChEBI" id="CHEBI:46858"/>
        <dbReference type="ChEBI" id="CHEBI:61978"/>
        <dbReference type="ChEBI" id="CHEBI:456216"/>
        <dbReference type="EC" id="2.7.10.2"/>
    </reaction>
</comment>
<dbReference type="OrthoDB" id="230260at2"/>
<dbReference type="Pfam" id="PF13807">
    <property type="entry name" value="GNVR"/>
    <property type="match status" value="1"/>
</dbReference>
<dbReference type="Pfam" id="PF13614">
    <property type="entry name" value="AAA_31"/>
    <property type="match status" value="1"/>
</dbReference>